<gene>
    <name evidence="1" type="ORF">Cha6605_2680</name>
</gene>
<dbReference type="STRING" id="1173020.Cha6605_2680"/>
<sequence length="109" mass="13285">MRCIFGRWLRQPEVIARTLADRQDVPDWLLDLEYINWHGMYKDLSFIPQGIIDRTILIDDRVEYIHPDQKERWLNISGYEYPYPDDDRKLDRFIEKLSQINRSQNNRSS</sequence>
<dbReference type="KEGG" id="cmp:Cha6605_2680"/>
<dbReference type="HOGENOM" id="CLU_2179125_0_0_3"/>
<dbReference type="eggNOG" id="COG5190">
    <property type="taxonomic scope" value="Bacteria"/>
</dbReference>
<proteinExistence type="predicted"/>
<protein>
    <submittedName>
        <fullName evidence="1">Uncharacterized protein</fullName>
    </submittedName>
</protein>
<dbReference type="AlphaFoldDB" id="K9UF24"/>
<accession>K9UF24</accession>
<evidence type="ECO:0000313" key="1">
    <source>
        <dbReference type="EMBL" id="AFY93722.1"/>
    </source>
</evidence>
<evidence type="ECO:0000313" key="2">
    <source>
        <dbReference type="Proteomes" id="UP000010366"/>
    </source>
</evidence>
<dbReference type="Proteomes" id="UP000010366">
    <property type="component" value="Chromosome"/>
</dbReference>
<dbReference type="EMBL" id="CP003600">
    <property type="protein sequence ID" value="AFY93722.1"/>
    <property type="molecule type" value="Genomic_DNA"/>
</dbReference>
<name>K9UF24_CHAP6</name>
<organism evidence="1 2">
    <name type="scientific">Chamaesiphon minutus (strain ATCC 27169 / PCC 6605)</name>
    <dbReference type="NCBI Taxonomy" id="1173020"/>
    <lineage>
        <taxon>Bacteria</taxon>
        <taxon>Bacillati</taxon>
        <taxon>Cyanobacteriota</taxon>
        <taxon>Cyanophyceae</taxon>
        <taxon>Gomontiellales</taxon>
        <taxon>Chamaesiphonaceae</taxon>
        <taxon>Chamaesiphon</taxon>
    </lineage>
</organism>
<keyword evidence="2" id="KW-1185">Reference proteome</keyword>
<reference evidence="1 2" key="1">
    <citation type="submission" date="2012-05" db="EMBL/GenBank/DDBJ databases">
        <title>Finished chromosome of genome of Chamaesiphon sp. PCC 6605.</title>
        <authorList>
            <consortium name="US DOE Joint Genome Institute"/>
            <person name="Gugger M."/>
            <person name="Coursin T."/>
            <person name="Rippka R."/>
            <person name="Tandeau De Marsac N."/>
            <person name="Huntemann M."/>
            <person name="Wei C.-L."/>
            <person name="Han J."/>
            <person name="Detter J.C."/>
            <person name="Han C."/>
            <person name="Tapia R."/>
            <person name="Chen A."/>
            <person name="Kyrpides N."/>
            <person name="Mavromatis K."/>
            <person name="Markowitz V."/>
            <person name="Szeto E."/>
            <person name="Ivanova N."/>
            <person name="Pagani I."/>
            <person name="Pati A."/>
            <person name="Goodwin L."/>
            <person name="Nordberg H.P."/>
            <person name="Cantor M.N."/>
            <person name="Hua S.X."/>
            <person name="Woyke T."/>
            <person name="Kerfeld C.A."/>
        </authorList>
    </citation>
    <scope>NUCLEOTIDE SEQUENCE [LARGE SCALE GENOMIC DNA]</scope>
    <source>
        <strain evidence="2">ATCC 27169 / PCC 6605</strain>
    </source>
</reference>